<dbReference type="InterPro" id="IPR010994">
    <property type="entry name" value="RuvA_2-like"/>
</dbReference>
<dbReference type="PANTHER" id="PTHR21180">
    <property type="entry name" value="ENDONUCLEASE/EXONUCLEASE/PHOSPHATASE FAMILY DOMAIN-CONTAINING PROTEIN 1"/>
    <property type="match status" value="1"/>
</dbReference>
<dbReference type="Gene3D" id="3.10.560.10">
    <property type="entry name" value="Outer membrane lipoprotein wza domain like"/>
    <property type="match status" value="1"/>
</dbReference>
<evidence type="ECO:0000256" key="1">
    <source>
        <dbReference type="SAM" id="SignalP"/>
    </source>
</evidence>
<gene>
    <name evidence="3" type="ORF">E7272_05940</name>
</gene>
<dbReference type="Pfam" id="PF12836">
    <property type="entry name" value="HHH_3"/>
    <property type="match status" value="1"/>
</dbReference>
<evidence type="ECO:0000313" key="4">
    <source>
        <dbReference type="Proteomes" id="UP000766246"/>
    </source>
</evidence>
<accession>A0A927U932</accession>
<feature type="signal peptide" evidence="1">
    <location>
        <begin position="1"/>
        <end position="21"/>
    </location>
</feature>
<dbReference type="InterPro" id="IPR019554">
    <property type="entry name" value="Soluble_ligand-bd"/>
</dbReference>
<dbReference type="GO" id="GO:0015627">
    <property type="term" value="C:type II protein secretion system complex"/>
    <property type="evidence" value="ECO:0007669"/>
    <property type="project" value="TreeGrafter"/>
</dbReference>
<dbReference type="Pfam" id="PF10531">
    <property type="entry name" value="SLBB"/>
    <property type="match status" value="1"/>
</dbReference>
<dbReference type="Proteomes" id="UP000766246">
    <property type="component" value="Unassembled WGS sequence"/>
</dbReference>
<evidence type="ECO:0000313" key="3">
    <source>
        <dbReference type="EMBL" id="MBE5919372.1"/>
    </source>
</evidence>
<name>A0A927U932_9FIRM</name>
<dbReference type="Gene3D" id="1.10.150.310">
    <property type="entry name" value="Tex RuvX-like domain-like"/>
    <property type="match status" value="1"/>
</dbReference>
<keyword evidence="1" id="KW-0732">Signal</keyword>
<dbReference type="InterPro" id="IPR051675">
    <property type="entry name" value="Endo/Exo/Phosphatase_dom_1"/>
</dbReference>
<comment type="caution">
    <text evidence="3">The sequence shown here is derived from an EMBL/GenBank/DDBJ whole genome shotgun (WGS) entry which is preliminary data.</text>
</comment>
<organism evidence="3 4">
    <name type="scientific">Pseudobutyrivibrio ruminis</name>
    <dbReference type="NCBI Taxonomy" id="46206"/>
    <lineage>
        <taxon>Bacteria</taxon>
        <taxon>Bacillati</taxon>
        <taxon>Bacillota</taxon>
        <taxon>Clostridia</taxon>
        <taxon>Lachnospirales</taxon>
        <taxon>Lachnospiraceae</taxon>
        <taxon>Pseudobutyrivibrio</taxon>
    </lineage>
</organism>
<evidence type="ECO:0000259" key="2">
    <source>
        <dbReference type="Pfam" id="PF10531"/>
    </source>
</evidence>
<dbReference type="NCBIfam" id="TIGR00426">
    <property type="entry name" value="competence protein ComEA helix-hairpin-helix repeat region"/>
    <property type="match status" value="1"/>
</dbReference>
<dbReference type="InterPro" id="IPR004509">
    <property type="entry name" value="Competence_ComEA_HhH"/>
</dbReference>
<sequence length="190" mass="20633">MKKLFYLAFCSLFLFSGCSKASYFQSTELVEEVDNESTAKEQVVEDVLPTTIYVQVAGAVKKPDVYELPEGSRVYAAIEAAGGLLESADDNDINQAALLEDGQKLYIFTTDEIKELEAKEEAKEADDGLININKATATELMSLPGIGQSKANQIVAYREANGSFSSIDDIKKVSGIGDGIFNQINSLIKI</sequence>
<dbReference type="GO" id="GO:0015628">
    <property type="term" value="P:protein secretion by the type II secretion system"/>
    <property type="evidence" value="ECO:0007669"/>
    <property type="project" value="TreeGrafter"/>
</dbReference>
<dbReference type="PROSITE" id="PS51257">
    <property type="entry name" value="PROKAR_LIPOPROTEIN"/>
    <property type="match status" value="1"/>
</dbReference>
<feature type="chain" id="PRO_5038140324" description="Soluble ligand binding domain-containing protein" evidence="1">
    <location>
        <begin position="22"/>
        <end position="190"/>
    </location>
</feature>
<feature type="domain" description="Soluble ligand binding" evidence="2">
    <location>
        <begin position="53"/>
        <end position="107"/>
    </location>
</feature>
<reference evidence="3" key="1">
    <citation type="submission" date="2019-04" db="EMBL/GenBank/DDBJ databases">
        <title>Evolution of Biomass-Degrading Anaerobic Consortia Revealed by Metagenomics.</title>
        <authorList>
            <person name="Peng X."/>
        </authorList>
    </citation>
    <scope>NUCLEOTIDE SEQUENCE</scope>
    <source>
        <strain evidence="3">SIG311</strain>
    </source>
</reference>
<dbReference type="AlphaFoldDB" id="A0A927U932"/>
<protein>
    <recommendedName>
        <fullName evidence="2">Soluble ligand binding domain-containing protein</fullName>
    </recommendedName>
</protein>
<dbReference type="SUPFAM" id="SSF47781">
    <property type="entry name" value="RuvA domain 2-like"/>
    <property type="match status" value="1"/>
</dbReference>
<dbReference type="PANTHER" id="PTHR21180:SF32">
    <property type="entry name" value="ENDONUCLEASE_EXONUCLEASE_PHOSPHATASE FAMILY DOMAIN-CONTAINING PROTEIN 1"/>
    <property type="match status" value="1"/>
</dbReference>
<dbReference type="EMBL" id="SVER01000012">
    <property type="protein sequence ID" value="MBE5919372.1"/>
    <property type="molecule type" value="Genomic_DNA"/>
</dbReference>
<proteinExistence type="predicted"/>